<dbReference type="RefSeq" id="WP_159392560.1">
    <property type="nucleotide sequence ID" value="NZ_CP018047.1"/>
</dbReference>
<evidence type="ECO:0000313" key="3">
    <source>
        <dbReference type="Proteomes" id="UP000189677"/>
    </source>
</evidence>
<feature type="region of interest" description="Disordered" evidence="1">
    <location>
        <begin position="1"/>
        <end position="22"/>
    </location>
</feature>
<dbReference type="OrthoDB" id="4563801at2"/>
<sequence>MNERPPPGRRPRPWSATGGRVQPLTDDIRLDTAVISTGQPAGPVPGTRQAEVLSLCRPVRAVAELAALLDLPLGITAALVADLRDGGWVQTRQPLDATDNSNVTVALLRRLKEKLQDVNVS</sequence>
<proteinExistence type="predicted"/>
<dbReference type="KEGG" id="snw:BBN63_32905"/>
<dbReference type="Pfam" id="PF05331">
    <property type="entry name" value="DUF742"/>
    <property type="match status" value="1"/>
</dbReference>
<dbReference type="PANTHER" id="PTHR36221">
    <property type="entry name" value="DUF742 DOMAIN-CONTAINING PROTEIN"/>
    <property type="match status" value="1"/>
</dbReference>
<dbReference type="PANTHER" id="PTHR36221:SF1">
    <property type="entry name" value="DUF742 DOMAIN-CONTAINING PROTEIN"/>
    <property type="match status" value="1"/>
</dbReference>
<reference evidence="2 3" key="1">
    <citation type="submission" date="2016-11" db="EMBL/GenBank/DDBJ databases">
        <title>Complete genome sequence of Streptomyces niveus SCSIO 3406.</title>
        <authorList>
            <person name="Zhu Q."/>
            <person name="Cheng W."/>
            <person name="Song Y."/>
            <person name="Li Q."/>
            <person name="Ju J."/>
        </authorList>
    </citation>
    <scope>NUCLEOTIDE SEQUENCE [LARGE SCALE GENOMIC DNA]</scope>
    <source>
        <strain evidence="2 3">SCSIO 3406</strain>
    </source>
</reference>
<accession>A0A1U9R1R0</accession>
<dbReference type="EMBL" id="CP018047">
    <property type="protein sequence ID" value="AQU70269.1"/>
    <property type="molecule type" value="Genomic_DNA"/>
</dbReference>
<dbReference type="InterPro" id="IPR007995">
    <property type="entry name" value="DUF742"/>
</dbReference>
<evidence type="ECO:0000313" key="2">
    <source>
        <dbReference type="EMBL" id="AQU70269.1"/>
    </source>
</evidence>
<keyword evidence="3" id="KW-1185">Reference proteome</keyword>
<evidence type="ECO:0000256" key="1">
    <source>
        <dbReference type="SAM" id="MobiDB-lite"/>
    </source>
</evidence>
<dbReference type="Proteomes" id="UP000189677">
    <property type="component" value="Chromosome"/>
</dbReference>
<gene>
    <name evidence="2" type="ORF">BBN63_32905</name>
</gene>
<organism evidence="2 3">
    <name type="scientific">Streptomyces niveus</name>
    <name type="common">Streptomyces spheroides</name>
    <dbReference type="NCBI Taxonomy" id="193462"/>
    <lineage>
        <taxon>Bacteria</taxon>
        <taxon>Bacillati</taxon>
        <taxon>Actinomycetota</taxon>
        <taxon>Actinomycetes</taxon>
        <taxon>Kitasatosporales</taxon>
        <taxon>Streptomycetaceae</taxon>
        <taxon>Streptomyces</taxon>
    </lineage>
</organism>
<name>A0A1U9R1R0_STRNV</name>
<evidence type="ECO:0008006" key="4">
    <source>
        <dbReference type="Google" id="ProtNLM"/>
    </source>
</evidence>
<protein>
    <recommendedName>
        <fullName evidence="4">DUF742 domain-containing protein</fullName>
    </recommendedName>
</protein>
<dbReference type="AlphaFoldDB" id="A0A1U9R1R0"/>